<dbReference type="EMBL" id="UGMX01000002">
    <property type="protein sequence ID" value="STW04801.1"/>
    <property type="molecule type" value="Genomic_DNA"/>
</dbReference>
<evidence type="ECO:0000256" key="4">
    <source>
        <dbReference type="ARBA" id="ARBA00022553"/>
    </source>
</evidence>
<keyword evidence="4" id="KW-0597">Phosphoprotein</keyword>
<evidence type="ECO:0000256" key="3">
    <source>
        <dbReference type="ARBA" id="ARBA00012438"/>
    </source>
</evidence>
<evidence type="ECO:0000256" key="7">
    <source>
        <dbReference type="ARBA" id="ARBA00022777"/>
    </source>
</evidence>
<dbReference type="GO" id="GO:0005524">
    <property type="term" value="F:ATP binding"/>
    <property type="evidence" value="ECO:0007669"/>
    <property type="project" value="UniProtKB-KW"/>
</dbReference>
<feature type="transmembrane region" description="Helical" evidence="10">
    <location>
        <begin position="21"/>
        <end position="39"/>
    </location>
</feature>
<gene>
    <name evidence="11" type="primary">qseC_2</name>
    <name evidence="11" type="ORF">NCTC9149_01158</name>
</gene>
<comment type="subcellular location">
    <subcellularLocation>
        <location evidence="2">Membrane</location>
        <topology evidence="2">Multi-pass membrane protein</topology>
    </subcellularLocation>
</comment>
<dbReference type="PANTHER" id="PTHR45436:SF14">
    <property type="entry name" value="SENSOR PROTEIN QSEC"/>
    <property type="match status" value="1"/>
</dbReference>
<accession>A0A7H4NX86</accession>
<comment type="caution">
    <text evidence="11">The sequence shown here is derived from an EMBL/GenBank/DDBJ whole genome shotgun (WGS) entry which is preliminary data.</text>
</comment>
<dbReference type="GO" id="GO:0005886">
    <property type="term" value="C:plasma membrane"/>
    <property type="evidence" value="ECO:0007669"/>
    <property type="project" value="TreeGrafter"/>
</dbReference>
<keyword evidence="6" id="KW-0547">Nucleotide-binding</keyword>
<reference evidence="11 12" key="1">
    <citation type="submission" date="2018-06" db="EMBL/GenBank/DDBJ databases">
        <authorList>
            <consortium name="Pathogen Informatics"/>
            <person name="Doyle S."/>
        </authorList>
    </citation>
    <scope>NUCLEOTIDE SEQUENCE [LARGE SCALE GENOMIC DNA]</scope>
    <source>
        <strain evidence="11 12">NCTC9149</strain>
    </source>
</reference>
<protein>
    <recommendedName>
        <fullName evidence="3">histidine kinase</fullName>
        <ecNumber evidence="3">2.7.13.3</ecNumber>
    </recommendedName>
</protein>
<name>A0A7H4NX86_9ENTR</name>
<dbReference type="Gene3D" id="1.20.5.1040">
    <property type="entry name" value="Sensor protein qsec"/>
    <property type="match status" value="1"/>
</dbReference>
<evidence type="ECO:0000256" key="9">
    <source>
        <dbReference type="ARBA" id="ARBA00023012"/>
    </source>
</evidence>
<dbReference type="Proteomes" id="UP000254571">
    <property type="component" value="Unassembled WGS sequence"/>
</dbReference>
<keyword evidence="10" id="KW-1133">Transmembrane helix</keyword>
<dbReference type="EC" id="2.7.13.3" evidence="3"/>
<dbReference type="AlphaFoldDB" id="A0A7H4NX86"/>
<evidence type="ECO:0000256" key="5">
    <source>
        <dbReference type="ARBA" id="ARBA00022679"/>
    </source>
</evidence>
<comment type="catalytic activity">
    <reaction evidence="1">
        <text>ATP + protein L-histidine = ADP + protein N-phospho-L-histidine.</text>
        <dbReference type="EC" id="2.7.13.3"/>
    </reaction>
</comment>
<dbReference type="InterPro" id="IPR050428">
    <property type="entry name" value="TCS_sensor_his_kinase"/>
</dbReference>
<dbReference type="GO" id="GO:0004673">
    <property type="term" value="F:protein histidine kinase activity"/>
    <property type="evidence" value="ECO:0007669"/>
    <property type="project" value="UniProtKB-EC"/>
</dbReference>
<evidence type="ECO:0000313" key="11">
    <source>
        <dbReference type="EMBL" id="STW04801.1"/>
    </source>
</evidence>
<organism evidence="11 12">
    <name type="scientific">Klebsiella grimontii</name>
    <dbReference type="NCBI Taxonomy" id="2058152"/>
    <lineage>
        <taxon>Bacteria</taxon>
        <taxon>Pseudomonadati</taxon>
        <taxon>Pseudomonadota</taxon>
        <taxon>Gammaproteobacteria</taxon>
        <taxon>Enterobacterales</taxon>
        <taxon>Enterobacteriaceae</taxon>
        <taxon>Klebsiella/Raoultella group</taxon>
        <taxon>Klebsiella</taxon>
    </lineage>
</organism>
<keyword evidence="7 11" id="KW-0418">Kinase</keyword>
<evidence type="ECO:0000256" key="1">
    <source>
        <dbReference type="ARBA" id="ARBA00000085"/>
    </source>
</evidence>
<dbReference type="RefSeq" id="WP_154915789.1">
    <property type="nucleotide sequence ID" value="NZ_CABGQI010000012.1"/>
</dbReference>
<keyword evidence="10" id="KW-0472">Membrane</keyword>
<sequence length="109" mass="12617">MVGQEKDYRSDVVSDIVFRQLWPRVIGLPLILGLTVWIVRRELYSLKHTAHQLARRSLDDSRALDAKRVPRKARPLVIALNELFVRVSGMFELERQFTADAAHRSAYSE</sequence>
<evidence type="ECO:0000256" key="6">
    <source>
        <dbReference type="ARBA" id="ARBA00022741"/>
    </source>
</evidence>
<keyword evidence="5 11" id="KW-0808">Transferase</keyword>
<proteinExistence type="predicted"/>
<keyword evidence="8" id="KW-0067">ATP-binding</keyword>
<evidence type="ECO:0000256" key="8">
    <source>
        <dbReference type="ARBA" id="ARBA00022840"/>
    </source>
</evidence>
<keyword evidence="9" id="KW-0902">Two-component regulatory system</keyword>
<dbReference type="GO" id="GO:0000160">
    <property type="term" value="P:phosphorelay signal transduction system"/>
    <property type="evidence" value="ECO:0007669"/>
    <property type="project" value="UniProtKB-KW"/>
</dbReference>
<evidence type="ECO:0000256" key="2">
    <source>
        <dbReference type="ARBA" id="ARBA00004141"/>
    </source>
</evidence>
<dbReference type="PANTHER" id="PTHR45436">
    <property type="entry name" value="SENSOR HISTIDINE KINASE YKOH"/>
    <property type="match status" value="1"/>
</dbReference>
<keyword evidence="10" id="KW-0812">Transmembrane</keyword>
<evidence type="ECO:0000256" key="10">
    <source>
        <dbReference type="SAM" id="Phobius"/>
    </source>
</evidence>
<evidence type="ECO:0000313" key="12">
    <source>
        <dbReference type="Proteomes" id="UP000254571"/>
    </source>
</evidence>